<dbReference type="PANTHER" id="PTHR33116">
    <property type="entry name" value="REVERSE TRANSCRIPTASE ZINC-BINDING DOMAIN-CONTAINING PROTEIN-RELATED-RELATED"/>
    <property type="match status" value="1"/>
</dbReference>
<name>A0ABM3QYL4_SPIOL</name>
<dbReference type="PANTHER" id="PTHR33116:SF84">
    <property type="entry name" value="RNA-DIRECTED DNA POLYMERASE"/>
    <property type="match status" value="1"/>
</dbReference>
<reference evidence="3" key="2">
    <citation type="submission" date="2025-08" db="UniProtKB">
        <authorList>
            <consortium name="RefSeq"/>
        </authorList>
    </citation>
    <scope>IDENTIFICATION</scope>
    <source>
        <tissue evidence="3">Leaf</tissue>
    </source>
</reference>
<dbReference type="Pfam" id="PF00078">
    <property type="entry name" value="RVT_1"/>
    <property type="match status" value="1"/>
</dbReference>
<sequence length="268" mass="30931">MLGELGFPSRFIGWIMQCLQTVSYSILINGMPTTPIPAKKGLRQGDSLSPYLCAIGMEYLSRCLTSLNTDTTFRYHLRCKKVDLTHMMFADDLLLFARGDSESVDAIFKAFRTLVNYTECKPLIEKIVARIKCWSARLLSYDGRLQLIKSVLFGIQLYWCQIFVLPKKVMKEIQRICRCFLLTGSEAGSKKAHVSWEQLCLPKSSGGWNLKDLTIWNKAAFLKNFWALSLKQDRLWVKWIHTYYIKNNNFWSMPIPNKDLSRVSESKG</sequence>
<evidence type="ECO:0000313" key="3">
    <source>
        <dbReference type="RefSeq" id="XP_056688471.1"/>
    </source>
</evidence>
<feature type="domain" description="Reverse transcriptase" evidence="1">
    <location>
        <begin position="5"/>
        <end position="126"/>
    </location>
</feature>
<gene>
    <name evidence="3" type="primary">LOC130463380</name>
</gene>
<dbReference type="Proteomes" id="UP000813463">
    <property type="component" value="Chromosome 6"/>
</dbReference>
<dbReference type="InterPro" id="IPR000477">
    <property type="entry name" value="RT_dom"/>
</dbReference>
<protein>
    <recommendedName>
        <fullName evidence="1">Reverse transcriptase domain-containing protein</fullName>
    </recommendedName>
</protein>
<evidence type="ECO:0000313" key="2">
    <source>
        <dbReference type="Proteomes" id="UP000813463"/>
    </source>
</evidence>
<proteinExistence type="predicted"/>
<dbReference type="RefSeq" id="XP_056688471.1">
    <property type="nucleotide sequence ID" value="XM_056832493.1"/>
</dbReference>
<evidence type="ECO:0000259" key="1">
    <source>
        <dbReference type="Pfam" id="PF00078"/>
    </source>
</evidence>
<reference evidence="2" key="1">
    <citation type="journal article" date="2021" name="Nat. Commun.">
        <title>Genomic analyses provide insights into spinach domestication and the genetic basis of agronomic traits.</title>
        <authorList>
            <person name="Cai X."/>
            <person name="Sun X."/>
            <person name="Xu C."/>
            <person name="Sun H."/>
            <person name="Wang X."/>
            <person name="Ge C."/>
            <person name="Zhang Z."/>
            <person name="Wang Q."/>
            <person name="Fei Z."/>
            <person name="Jiao C."/>
            <person name="Wang Q."/>
        </authorList>
    </citation>
    <scope>NUCLEOTIDE SEQUENCE [LARGE SCALE GENOMIC DNA]</scope>
    <source>
        <strain evidence="2">cv. Varoflay</strain>
    </source>
</reference>
<accession>A0ABM3QYL4</accession>
<organism evidence="2 3">
    <name type="scientific">Spinacia oleracea</name>
    <name type="common">Spinach</name>
    <dbReference type="NCBI Taxonomy" id="3562"/>
    <lineage>
        <taxon>Eukaryota</taxon>
        <taxon>Viridiplantae</taxon>
        <taxon>Streptophyta</taxon>
        <taxon>Embryophyta</taxon>
        <taxon>Tracheophyta</taxon>
        <taxon>Spermatophyta</taxon>
        <taxon>Magnoliopsida</taxon>
        <taxon>eudicotyledons</taxon>
        <taxon>Gunneridae</taxon>
        <taxon>Pentapetalae</taxon>
        <taxon>Caryophyllales</taxon>
        <taxon>Chenopodiaceae</taxon>
        <taxon>Chenopodioideae</taxon>
        <taxon>Anserineae</taxon>
        <taxon>Spinacia</taxon>
    </lineage>
</organism>
<dbReference type="GeneID" id="130463380"/>
<keyword evidence="2" id="KW-1185">Reference proteome</keyword>